<evidence type="ECO:0000256" key="3">
    <source>
        <dbReference type="ARBA" id="ARBA00023157"/>
    </source>
</evidence>
<dbReference type="PANTHER" id="PTHR42852:SF6">
    <property type="entry name" value="THIOL:DISULFIDE INTERCHANGE PROTEIN DSBE"/>
    <property type="match status" value="1"/>
</dbReference>
<dbReference type="Gene3D" id="3.40.30.10">
    <property type="entry name" value="Glutaredoxin"/>
    <property type="match status" value="1"/>
</dbReference>
<keyword evidence="4" id="KW-0676">Redox-active center</keyword>
<feature type="domain" description="Thioredoxin" evidence="5">
    <location>
        <begin position="514"/>
        <end position="663"/>
    </location>
</feature>
<evidence type="ECO:0000313" key="7">
    <source>
        <dbReference type="Proteomes" id="UP001302374"/>
    </source>
</evidence>
<dbReference type="Proteomes" id="UP001302374">
    <property type="component" value="Chromosome"/>
</dbReference>
<proteinExistence type="predicted"/>
<dbReference type="InterPro" id="IPR050553">
    <property type="entry name" value="Thioredoxin_ResA/DsbE_sf"/>
</dbReference>
<organism evidence="6 7">
    <name type="scientific">Butyricimonas paravirosa</name>
    <dbReference type="NCBI Taxonomy" id="1472417"/>
    <lineage>
        <taxon>Bacteria</taxon>
        <taxon>Pseudomonadati</taxon>
        <taxon>Bacteroidota</taxon>
        <taxon>Bacteroidia</taxon>
        <taxon>Bacteroidales</taxon>
        <taxon>Odoribacteraceae</taxon>
        <taxon>Butyricimonas</taxon>
    </lineage>
</organism>
<dbReference type="PROSITE" id="PS51352">
    <property type="entry name" value="THIOREDOXIN_2"/>
    <property type="match status" value="1"/>
</dbReference>
<dbReference type="Pfam" id="PF13905">
    <property type="entry name" value="Thioredoxin_8"/>
    <property type="match status" value="1"/>
</dbReference>
<dbReference type="InterPro" id="IPR013766">
    <property type="entry name" value="Thioredoxin_domain"/>
</dbReference>
<reference evidence="6 7" key="1">
    <citation type="submission" date="2019-09" db="EMBL/GenBank/DDBJ databases">
        <title>Butyricimonas paravirosa DSM 105722 (=214-4 = JCM 18677 = CCUG 65563).</title>
        <authorList>
            <person name="Le Roy T."/>
            <person name="Cani P.D."/>
        </authorList>
    </citation>
    <scope>NUCLEOTIDE SEQUENCE [LARGE SCALE GENOMIC DNA]</scope>
    <source>
        <strain evidence="6 7">DSM 105722</strain>
    </source>
</reference>
<protein>
    <submittedName>
        <fullName evidence="6">TlpA family protein disulfide reductase</fullName>
    </submittedName>
</protein>
<comment type="subcellular location">
    <subcellularLocation>
        <location evidence="1">Cell envelope</location>
    </subcellularLocation>
</comment>
<keyword evidence="2" id="KW-0201">Cytochrome c-type biogenesis</keyword>
<keyword evidence="7" id="KW-1185">Reference proteome</keyword>
<evidence type="ECO:0000256" key="2">
    <source>
        <dbReference type="ARBA" id="ARBA00022748"/>
    </source>
</evidence>
<sequence length="666" mass="76708">MYSFLCRKSKHFVKIFVYLCRGNNRPLCGPDKIANMIKLSRIVLMFLFVGILVACQPRERVIDYPAFQAKNSASLEISRIVLNDTATIIYADVEQFPGGWARVDSGIYILANGQKYLALKSEGLKLSEKFEMRDTGLLSFKLFFPPLPRGVNSIDLIESRMNLGGWHVWGLNLNPDVEVAAMAVPSDVSARDWKEATTLPPAELKTGKTRVKVRLCGYRDLMDGRDVELFVSDMFSPGKELSKRIDKDHSCTFEFDQYSTTWVYLSNTLFHTMIVLDPGDDVEVYVDLEEATRRASRYQKDRMKAHRLAYVVGESRFIPLNYALQDEYEDGFSMYSFYEDINGMNADEYIAYVMKLYRAEMERLANDKALPDGVRKYREIGVKGFVMRLVCSGESNLETAYREANHIGWDQREIDFKAPEFTDKHFAVLKDLDVNRLDMLYARDFPYCFDIVGYRIPSLNRLEKILGNQEGFLIDYFKLQGIYEQLENMKSLTKEQQRNLASINPYYAKAFEQMKLQIDAKVAESKVKAGKRIREVPSVSEKKLFDAIMARYKGKVVMVDLWATWCGPCRGAIASFEPRKNKFKDKDVVFVYITNESSPESKWLEMVAGIEGEHYRLNRKQWDYICDYFGVDGIPSYVIVDRDGNARLRNDLRGSGMLEQELSGML</sequence>
<evidence type="ECO:0000256" key="4">
    <source>
        <dbReference type="ARBA" id="ARBA00023284"/>
    </source>
</evidence>
<dbReference type="InterPro" id="IPR036249">
    <property type="entry name" value="Thioredoxin-like_sf"/>
</dbReference>
<keyword evidence="3" id="KW-1015">Disulfide bond</keyword>
<evidence type="ECO:0000313" key="6">
    <source>
        <dbReference type="EMBL" id="WOF13198.1"/>
    </source>
</evidence>
<gene>
    <name evidence="6" type="ORF">F1644_13395</name>
</gene>
<evidence type="ECO:0000259" key="5">
    <source>
        <dbReference type="PROSITE" id="PS51352"/>
    </source>
</evidence>
<dbReference type="SUPFAM" id="SSF52833">
    <property type="entry name" value="Thioredoxin-like"/>
    <property type="match status" value="1"/>
</dbReference>
<dbReference type="PANTHER" id="PTHR42852">
    <property type="entry name" value="THIOL:DISULFIDE INTERCHANGE PROTEIN DSBE"/>
    <property type="match status" value="1"/>
</dbReference>
<accession>A0ABZ0FXD3</accession>
<evidence type="ECO:0000256" key="1">
    <source>
        <dbReference type="ARBA" id="ARBA00004196"/>
    </source>
</evidence>
<dbReference type="CDD" id="cd02966">
    <property type="entry name" value="TlpA_like_family"/>
    <property type="match status" value="1"/>
</dbReference>
<name>A0ABZ0FXD3_9BACT</name>
<dbReference type="EMBL" id="CP043839">
    <property type="protein sequence ID" value="WOF13198.1"/>
    <property type="molecule type" value="Genomic_DNA"/>
</dbReference>
<dbReference type="InterPro" id="IPR012336">
    <property type="entry name" value="Thioredoxin-like_fold"/>
</dbReference>